<name>A0A3B0TKX7_9ZZZZ</name>
<dbReference type="InterPro" id="IPR035093">
    <property type="entry name" value="RelE/ParE_toxin_dom_sf"/>
</dbReference>
<dbReference type="AlphaFoldDB" id="A0A3B0TKX7"/>
<gene>
    <name evidence="1" type="ORF">MNBD_BACTEROID05-232</name>
</gene>
<evidence type="ECO:0008006" key="2">
    <source>
        <dbReference type="Google" id="ProtNLM"/>
    </source>
</evidence>
<organism evidence="1">
    <name type="scientific">hydrothermal vent metagenome</name>
    <dbReference type="NCBI Taxonomy" id="652676"/>
    <lineage>
        <taxon>unclassified sequences</taxon>
        <taxon>metagenomes</taxon>
        <taxon>ecological metagenomes</taxon>
    </lineage>
</organism>
<protein>
    <recommendedName>
        <fullName evidence="2">Addiction module toxin RelE</fullName>
    </recommendedName>
</protein>
<proteinExistence type="predicted"/>
<accession>A0A3B0TKX7</accession>
<dbReference type="EMBL" id="UOEN01000428">
    <property type="protein sequence ID" value="VAW18668.1"/>
    <property type="molecule type" value="Genomic_DNA"/>
</dbReference>
<reference evidence="1" key="1">
    <citation type="submission" date="2018-06" db="EMBL/GenBank/DDBJ databases">
        <authorList>
            <person name="Zhirakovskaya E."/>
        </authorList>
    </citation>
    <scope>NUCLEOTIDE SEQUENCE</scope>
</reference>
<sequence>MDKPLEWIRSAQKDLREFPDAVKYDVGHALREAQQGGKPSSAKPLKGYKGAGILEIVDDYDTDTYRAVFTIKFKKAVYVLHCFQKKSKKGIETPKKEMTLINNRLKTAQEHYEKNY</sequence>
<evidence type="ECO:0000313" key="1">
    <source>
        <dbReference type="EMBL" id="VAW18668.1"/>
    </source>
</evidence>
<dbReference type="Pfam" id="PF05973">
    <property type="entry name" value="Gp49"/>
    <property type="match status" value="1"/>
</dbReference>
<dbReference type="InterPro" id="IPR009241">
    <property type="entry name" value="HigB-like"/>
</dbReference>
<dbReference type="Gene3D" id="3.30.2310.20">
    <property type="entry name" value="RelE-like"/>
    <property type="match status" value="1"/>
</dbReference>